<keyword evidence="2" id="KW-0255">Endonuclease</keyword>
<protein>
    <submittedName>
        <fullName evidence="2">HNH endonuclease</fullName>
    </submittedName>
</protein>
<organism evidence="2 3">
    <name type="scientific">Ornatilinea apprima</name>
    <dbReference type="NCBI Taxonomy" id="1134406"/>
    <lineage>
        <taxon>Bacteria</taxon>
        <taxon>Bacillati</taxon>
        <taxon>Chloroflexota</taxon>
        <taxon>Anaerolineae</taxon>
        <taxon>Anaerolineales</taxon>
        <taxon>Anaerolineaceae</taxon>
        <taxon>Ornatilinea</taxon>
    </lineage>
</organism>
<dbReference type="OrthoDB" id="9802901at2"/>
<dbReference type="GO" id="GO:0004519">
    <property type="term" value="F:endonuclease activity"/>
    <property type="evidence" value="ECO:0007669"/>
    <property type="project" value="UniProtKB-KW"/>
</dbReference>
<dbReference type="SMART" id="SM00507">
    <property type="entry name" value="HNHc"/>
    <property type="match status" value="1"/>
</dbReference>
<dbReference type="InterPro" id="IPR052892">
    <property type="entry name" value="NA-targeting_endonuclease"/>
</dbReference>
<dbReference type="Pfam" id="PF14279">
    <property type="entry name" value="HNH_5"/>
    <property type="match status" value="1"/>
</dbReference>
<gene>
    <name evidence="2" type="ORF">ADN00_07050</name>
</gene>
<keyword evidence="2" id="KW-0378">Hydrolase</keyword>
<sequence length="167" mass="19066">MHESVLVLNANFEPINICSTRRAVSLMLAEKASLIANGRGYIRTARLKIPAPSVIRLAHMVHRPRPHLRLTRREVLRRDNFTCQYCGRRAEELTIDHIIPRRLGGRLTWDNVVTACAPCNHKKGGKTLEEAGMRLLRQPKEPPSSAEYRFGRSGASFVEWEPFLQGW</sequence>
<dbReference type="Proteomes" id="UP000050417">
    <property type="component" value="Unassembled WGS sequence"/>
</dbReference>
<evidence type="ECO:0000259" key="1">
    <source>
        <dbReference type="SMART" id="SM00507"/>
    </source>
</evidence>
<dbReference type="STRING" id="1134406.ADN00_07050"/>
<dbReference type="PANTHER" id="PTHR33877">
    <property type="entry name" value="SLL1193 PROTEIN"/>
    <property type="match status" value="1"/>
</dbReference>
<comment type="caution">
    <text evidence="2">The sequence shown here is derived from an EMBL/GenBank/DDBJ whole genome shotgun (WGS) entry which is preliminary data.</text>
</comment>
<accession>A0A0P6XXX1</accession>
<dbReference type="PANTHER" id="PTHR33877:SF2">
    <property type="entry name" value="OS07G0170200 PROTEIN"/>
    <property type="match status" value="1"/>
</dbReference>
<dbReference type="InterPro" id="IPR003615">
    <property type="entry name" value="HNH_nuc"/>
</dbReference>
<keyword evidence="3" id="KW-1185">Reference proteome</keyword>
<dbReference type="InterPro" id="IPR029471">
    <property type="entry name" value="HNH_5"/>
</dbReference>
<name>A0A0P6XXX1_9CHLR</name>
<keyword evidence="2" id="KW-0540">Nuclease</keyword>
<feature type="domain" description="HNH nuclease" evidence="1">
    <location>
        <begin position="70"/>
        <end position="121"/>
    </location>
</feature>
<dbReference type="AlphaFoldDB" id="A0A0P6XXX1"/>
<evidence type="ECO:0000313" key="2">
    <source>
        <dbReference type="EMBL" id="KPL78228.1"/>
    </source>
</evidence>
<proteinExistence type="predicted"/>
<evidence type="ECO:0000313" key="3">
    <source>
        <dbReference type="Proteomes" id="UP000050417"/>
    </source>
</evidence>
<dbReference type="Gene3D" id="1.10.30.50">
    <property type="match status" value="1"/>
</dbReference>
<dbReference type="PATRIC" id="fig|1134406.4.peg.3228"/>
<dbReference type="RefSeq" id="WP_075062278.1">
    <property type="nucleotide sequence ID" value="NZ_LGCL01000019.1"/>
</dbReference>
<dbReference type="CDD" id="cd00085">
    <property type="entry name" value="HNHc"/>
    <property type="match status" value="1"/>
</dbReference>
<reference evidence="2 3" key="1">
    <citation type="submission" date="2015-07" db="EMBL/GenBank/DDBJ databases">
        <title>Genome sequence of Ornatilinea apprima DSM 23815.</title>
        <authorList>
            <person name="Hemp J."/>
            <person name="Ward L.M."/>
            <person name="Pace L.A."/>
            <person name="Fischer W.W."/>
        </authorList>
    </citation>
    <scope>NUCLEOTIDE SEQUENCE [LARGE SCALE GENOMIC DNA]</scope>
    <source>
        <strain evidence="2 3">P3M-1</strain>
    </source>
</reference>
<dbReference type="EMBL" id="LGCL01000019">
    <property type="protein sequence ID" value="KPL78228.1"/>
    <property type="molecule type" value="Genomic_DNA"/>
</dbReference>